<comment type="caution">
    <text evidence="2">The sequence shown here is derived from an EMBL/GenBank/DDBJ whole genome shotgun (WGS) entry which is preliminary data.</text>
</comment>
<dbReference type="SUPFAM" id="SSF55729">
    <property type="entry name" value="Acyl-CoA N-acyltransferases (Nat)"/>
    <property type="match status" value="1"/>
</dbReference>
<dbReference type="GO" id="GO:0016747">
    <property type="term" value="F:acyltransferase activity, transferring groups other than amino-acyl groups"/>
    <property type="evidence" value="ECO:0007669"/>
    <property type="project" value="InterPro"/>
</dbReference>
<proteinExistence type="predicted"/>
<dbReference type="InterPro" id="IPR000182">
    <property type="entry name" value="GNAT_dom"/>
</dbReference>
<dbReference type="AlphaFoldDB" id="X0ZXG1"/>
<gene>
    <name evidence="2" type="ORF">S01H4_12320</name>
</gene>
<name>X0ZXG1_9ZZZZ</name>
<evidence type="ECO:0000259" key="1">
    <source>
        <dbReference type="PROSITE" id="PS51186"/>
    </source>
</evidence>
<evidence type="ECO:0000313" key="2">
    <source>
        <dbReference type="EMBL" id="GAG62577.1"/>
    </source>
</evidence>
<dbReference type="Gene3D" id="3.40.630.30">
    <property type="match status" value="1"/>
</dbReference>
<accession>X0ZXG1</accession>
<dbReference type="Pfam" id="PF13302">
    <property type="entry name" value="Acetyltransf_3"/>
    <property type="match status" value="1"/>
</dbReference>
<sequence length="189" mass="21809">MPYFKKLIGKKCYLSPCSITDVQKYTEWVNDLEVAIPMGAEAHQTIPLQKEEELLKHDISKQTHLYNIITTEEDKLVGRCVLLNIDHLNRRANVAIVIGEKRCWNKGFGREALRLLLDYGFNLLNLNNVMLATGAFNKRAIACYKKVGFKEIGIRRKARILCGKKYDLIFMDLLAEEFKSDFVARLIEQ</sequence>
<protein>
    <recommendedName>
        <fullName evidence="1">N-acetyltransferase domain-containing protein</fullName>
    </recommendedName>
</protein>
<reference evidence="2" key="1">
    <citation type="journal article" date="2014" name="Front. Microbiol.">
        <title>High frequency of phylogenetically diverse reductive dehalogenase-homologous genes in deep subseafloor sedimentary metagenomes.</title>
        <authorList>
            <person name="Kawai M."/>
            <person name="Futagami T."/>
            <person name="Toyoda A."/>
            <person name="Takaki Y."/>
            <person name="Nishi S."/>
            <person name="Hori S."/>
            <person name="Arai W."/>
            <person name="Tsubouchi T."/>
            <person name="Morono Y."/>
            <person name="Uchiyama I."/>
            <person name="Ito T."/>
            <person name="Fujiyama A."/>
            <person name="Inagaki F."/>
            <person name="Takami H."/>
        </authorList>
    </citation>
    <scope>NUCLEOTIDE SEQUENCE</scope>
    <source>
        <strain evidence="2">Expedition CK06-06</strain>
    </source>
</reference>
<dbReference type="PANTHER" id="PTHR43415">
    <property type="entry name" value="SPERMIDINE N(1)-ACETYLTRANSFERASE"/>
    <property type="match status" value="1"/>
</dbReference>
<feature type="domain" description="N-acetyltransferase" evidence="1">
    <location>
        <begin position="20"/>
        <end position="176"/>
    </location>
</feature>
<dbReference type="InterPro" id="IPR016181">
    <property type="entry name" value="Acyl_CoA_acyltransferase"/>
</dbReference>
<dbReference type="EMBL" id="BART01005206">
    <property type="protein sequence ID" value="GAG62577.1"/>
    <property type="molecule type" value="Genomic_DNA"/>
</dbReference>
<dbReference type="PANTHER" id="PTHR43415:SF3">
    <property type="entry name" value="GNAT-FAMILY ACETYLTRANSFERASE"/>
    <property type="match status" value="1"/>
</dbReference>
<organism evidence="2">
    <name type="scientific">marine sediment metagenome</name>
    <dbReference type="NCBI Taxonomy" id="412755"/>
    <lineage>
        <taxon>unclassified sequences</taxon>
        <taxon>metagenomes</taxon>
        <taxon>ecological metagenomes</taxon>
    </lineage>
</organism>
<dbReference type="PROSITE" id="PS51186">
    <property type="entry name" value="GNAT"/>
    <property type="match status" value="1"/>
</dbReference>